<keyword evidence="1" id="KW-0812">Transmembrane</keyword>
<keyword evidence="1" id="KW-1133">Transmembrane helix</keyword>
<reference key="1">
    <citation type="journal article" date="2007" name="Nature">
        <title>The medaka draft genome and insights into vertebrate genome evolution.</title>
        <authorList>
            <person name="Kasahara M."/>
            <person name="Naruse K."/>
            <person name="Sasaki S."/>
            <person name="Nakatani Y."/>
            <person name="Qu W."/>
            <person name="Ahsan B."/>
            <person name="Yamada T."/>
            <person name="Nagayasu Y."/>
            <person name="Doi K."/>
            <person name="Kasai Y."/>
            <person name="Jindo T."/>
            <person name="Kobayashi D."/>
            <person name="Shimada A."/>
            <person name="Toyoda A."/>
            <person name="Kuroki Y."/>
            <person name="Fujiyama A."/>
            <person name="Sasaki T."/>
            <person name="Shimizu A."/>
            <person name="Asakawa S."/>
            <person name="Shimizu N."/>
            <person name="Hashimoto S."/>
            <person name="Yang J."/>
            <person name="Lee Y."/>
            <person name="Matsushima K."/>
            <person name="Sugano S."/>
            <person name="Sakaizumi M."/>
            <person name="Narita T."/>
            <person name="Ohishi K."/>
            <person name="Haga S."/>
            <person name="Ohta F."/>
            <person name="Nomoto H."/>
            <person name="Nogata K."/>
            <person name="Morishita T."/>
            <person name="Endo T."/>
            <person name="Shin-I T."/>
            <person name="Takeda H."/>
            <person name="Morishita S."/>
            <person name="Kohara Y."/>
        </authorList>
    </citation>
    <scope>NUCLEOTIDE SEQUENCE [LARGE SCALE GENOMIC DNA]</scope>
    <source>
        <strain>Hd-rR</strain>
    </source>
</reference>
<proteinExistence type="predicted"/>
<reference evidence="2" key="3">
    <citation type="submission" date="2025-08" db="UniProtKB">
        <authorList>
            <consortium name="Ensembl"/>
        </authorList>
    </citation>
    <scope>IDENTIFICATION</scope>
    <source>
        <strain evidence="2">HNI</strain>
    </source>
</reference>
<keyword evidence="1" id="KW-0472">Membrane</keyword>
<organism evidence="2 3">
    <name type="scientific">Oryzias latipes</name>
    <name type="common">Japanese rice fish</name>
    <name type="synonym">Japanese killifish</name>
    <dbReference type="NCBI Taxonomy" id="8090"/>
    <lineage>
        <taxon>Eukaryota</taxon>
        <taxon>Metazoa</taxon>
        <taxon>Chordata</taxon>
        <taxon>Craniata</taxon>
        <taxon>Vertebrata</taxon>
        <taxon>Euteleostomi</taxon>
        <taxon>Actinopterygii</taxon>
        <taxon>Neopterygii</taxon>
        <taxon>Teleostei</taxon>
        <taxon>Neoteleostei</taxon>
        <taxon>Acanthomorphata</taxon>
        <taxon>Ovalentaria</taxon>
        <taxon>Atherinomorphae</taxon>
        <taxon>Beloniformes</taxon>
        <taxon>Adrianichthyidae</taxon>
        <taxon>Oryziinae</taxon>
        <taxon>Oryzias</taxon>
    </lineage>
</organism>
<dbReference type="AlphaFoldDB" id="A0A3P9KIS7"/>
<reference evidence="2 3" key="2">
    <citation type="submission" date="2017-04" db="EMBL/GenBank/DDBJ databases">
        <title>CpG methylation of centromeres and impact of large insertions on vertebrate speciation.</title>
        <authorList>
            <person name="Ichikawa K."/>
            <person name="Yoshimura J."/>
            <person name="Morishita S."/>
        </authorList>
    </citation>
    <scope>NUCLEOTIDE SEQUENCE</scope>
    <source>
        <strain evidence="2 3">HNI</strain>
    </source>
</reference>
<evidence type="ECO:0000313" key="3">
    <source>
        <dbReference type="Proteomes" id="UP000265180"/>
    </source>
</evidence>
<dbReference type="Ensembl" id="ENSORLT00020001184.1">
    <property type="protein sequence ID" value="ENSORLP00020008433.1"/>
    <property type="gene ID" value="ENSORLG00020009333.1"/>
</dbReference>
<evidence type="ECO:0000256" key="1">
    <source>
        <dbReference type="SAM" id="Phobius"/>
    </source>
</evidence>
<sequence length="72" mass="8460">LQFFYTVVIVVLLFLLFYILYFFYLAVRAFQAALNAELKIKSVGFFSVQGVSVHFHQHHTLIPGIVCWRHQN</sequence>
<feature type="transmembrane region" description="Helical" evidence="1">
    <location>
        <begin position="6"/>
        <end position="27"/>
    </location>
</feature>
<reference evidence="2" key="4">
    <citation type="submission" date="2025-09" db="UniProtKB">
        <authorList>
            <consortium name="Ensembl"/>
        </authorList>
    </citation>
    <scope>IDENTIFICATION</scope>
    <source>
        <strain evidence="2">HNI</strain>
    </source>
</reference>
<protein>
    <submittedName>
        <fullName evidence="2">Uncharacterized protein</fullName>
    </submittedName>
</protein>
<evidence type="ECO:0000313" key="2">
    <source>
        <dbReference type="Ensembl" id="ENSORLP00020008433.1"/>
    </source>
</evidence>
<dbReference type="Proteomes" id="UP000265180">
    <property type="component" value="Chromosome 13"/>
</dbReference>
<accession>A0A3P9KIS7</accession>
<name>A0A3P9KIS7_ORYLA</name>